<dbReference type="AlphaFoldDB" id="A0A6J6PID2"/>
<dbReference type="Gene3D" id="3.40.50.300">
    <property type="entry name" value="P-loop containing nucleotide triphosphate hydrolases"/>
    <property type="match status" value="1"/>
</dbReference>
<name>A0A6J6PID2_9ZZZZ</name>
<dbReference type="InterPro" id="IPR027417">
    <property type="entry name" value="P-loop_NTPase"/>
</dbReference>
<organism evidence="1">
    <name type="scientific">freshwater metagenome</name>
    <dbReference type="NCBI Taxonomy" id="449393"/>
    <lineage>
        <taxon>unclassified sequences</taxon>
        <taxon>metagenomes</taxon>
        <taxon>ecological metagenomes</taxon>
    </lineage>
</organism>
<sequence>MSCALALLSAAAHGSSWLIDLAGDVPAALGLVEPAGPGVHDWIGSATAGLPAFEALGVPAAEGMVLIPKGAASPHALVDSARWAELGQYLAACPTRVVVDAGSWLPPPQFLAAAQHQLLVIRPCYLALRRAAASMVVPTGVVVVHEPGRALRAQDVAYAVQAPVVAEISTDPAVARAVDAGLLASRLPRSLAVALSDLAA</sequence>
<reference evidence="1" key="1">
    <citation type="submission" date="2020-05" db="EMBL/GenBank/DDBJ databases">
        <authorList>
            <person name="Chiriac C."/>
            <person name="Salcher M."/>
            <person name="Ghai R."/>
            <person name="Kavagutti S V."/>
        </authorList>
    </citation>
    <scope>NUCLEOTIDE SEQUENCE</scope>
</reference>
<protein>
    <submittedName>
        <fullName evidence="1">Unannotated protein</fullName>
    </submittedName>
</protein>
<proteinExistence type="predicted"/>
<dbReference type="EMBL" id="CAEZXM010000220">
    <property type="protein sequence ID" value="CAB4699260.1"/>
    <property type="molecule type" value="Genomic_DNA"/>
</dbReference>
<evidence type="ECO:0000313" key="1">
    <source>
        <dbReference type="EMBL" id="CAB4699260.1"/>
    </source>
</evidence>
<gene>
    <name evidence="1" type="ORF">UFOPK2366_01182</name>
</gene>
<accession>A0A6J6PID2</accession>